<keyword evidence="3" id="KW-1185">Reference proteome</keyword>
<dbReference type="GO" id="GO:0005975">
    <property type="term" value="P:carbohydrate metabolic process"/>
    <property type="evidence" value="ECO:0007669"/>
    <property type="project" value="InterPro"/>
</dbReference>
<dbReference type="Pfam" id="PF23019">
    <property type="entry name" value="DUF7033"/>
    <property type="match status" value="1"/>
</dbReference>
<dbReference type="Gene3D" id="3.20.20.370">
    <property type="entry name" value="Glycoside hydrolase/deacetylase"/>
    <property type="match status" value="1"/>
</dbReference>
<dbReference type="InterPro" id="IPR054297">
    <property type="entry name" value="DUF7033"/>
</dbReference>
<gene>
    <name evidence="2" type="ORF">HNQ94_001746</name>
</gene>
<dbReference type="EMBL" id="JACHGH010000004">
    <property type="protein sequence ID" value="MBB6453298.1"/>
    <property type="molecule type" value="Genomic_DNA"/>
</dbReference>
<organism evidence="2 3">
    <name type="scientific">Salirhabdus euzebyi</name>
    <dbReference type="NCBI Taxonomy" id="394506"/>
    <lineage>
        <taxon>Bacteria</taxon>
        <taxon>Bacillati</taxon>
        <taxon>Bacillota</taxon>
        <taxon>Bacilli</taxon>
        <taxon>Bacillales</taxon>
        <taxon>Bacillaceae</taxon>
        <taxon>Salirhabdus</taxon>
    </lineage>
</organism>
<dbReference type="AlphaFoldDB" id="A0A841Q4H7"/>
<comment type="caution">
    <text evidence="2">The sequence shown here is derived from an EMBL/GenBank/DDBJ whole genome shotgun (WGS) entry which is preliminary data.</text>
</comment>
<sequence>MKIFIPNNFQQEREYIVDILLGEFLGIHYEKYFHDQQDYEIVLSNEKKITVKDHFFSLVKSEKGYLQKSMIPKCVLFSKNNFTPEKDIPIIYGTSQMDIEEEKIVCGIDIFASSFFMVTRWEEYVKSDLDSYNRFPATSSLAYQHNFLDRPVVNEYVEMLWYMMKFLGEEQKRRERSFSIVLTHDVDHVRLWSNWKDVARTMLGDLILRKNLSLFFSRWKQYFDIKNNLQKDPYDTFDELMDYSELLGIPSRFYLMNGGLTSYDNHYRIDDPDVQNMIQKIKDRGHIIGFHPSFNSYRNSKQWQNEKRQLEELLKVEVKEGRQHYLRFHVPETWRIWEQNGMEMDMTLGYPEREGFRCGCCYAFSVFDVVTRKKLNLKESPLIIMETTFEYTDEIEPEIMWRRINQLKEKVQKYKGNFVLLWHNSNLNHGLWRQVKDVYFRILK</sequence>
<dbReference type="InterPro" id="IPR011330">
    <property type="entry name" value="Glyco_hydro/deAcase_b/a-brl"/>
</dbReference>
<dbReference type="SUPFAM" id="SSF88713">
    <property type="entry name" value="Glycoside hydrolase/deacetylase"/>
    <property type="match status" value="1"/>
</dbReference>
<evidence type="ECO:0000313" key="2">
    <source>
        <dbReference type="EMBL" id="MBB6453298.1"/>
    </source>
</evidence>
<reference evidence="2 3" key="1">
    <citation type="submission" date="2020-08" db="EMBL/GenBank/DDBJ databases">
        <title>Genomic Encyclopedia of Type Strains, Phase IV (KMG-IV): sequencing the most valuable type-strain genomes for metagenomic binning, comparative biology and taxonomic classification.</title>
        <authorList>
            <person name="Goeker M."/>
        </authorList>
    </citation>
    <scope>NUCLEOTIDE SEQUENCE [LARGE SCALE GENOMIC DNA]</scope>
    <source>
        <strain evidence="2 3">DSM 19612</strain>
    </source>
</reference>
<dbReference type="RefSeq" id="WP_174495606.1">
    <property type="nucleotide sequence ID" value="NZ_CADDWK010000004.1"/>
</dbReference>
<accession>A0A841Q4H7</accession>
<name>A0A841Q4H7_9BACI</name>
<evidence type="ECO:0000313" key="3">
    <source>
        <dbReference type="Proteomes" id="UP000581688"/>
    </source>
</evidence>
<dbReference type="CDD" id="cd10931">
    <property type="entry name" value="CE4_u7"/>
    <property type="match status" value="1"/>
</dbReference>
<protein>
    <recommendedName>
        <fullName evidence="1">DUF7033 domain-containing protein</fullName>
    </recommendedName>
</protein>
<evidence type="ECO:0000259" key="1">
    <source>
        <dbReference type="Pfam" id="PF23019"/>
    </source>
</evidence>
<proteinExistence type="predicted"/>
<dbReference type="Proteomes" id="UP000581688">
    <property type="component" value="Unassembled WGS sequence"/>
</dbReference>
<feature type="domain" description="DUF7033" evidence="1">
    <location>
        <begin position="107"/>
        <end position="191"/>
    </location>
</feature>